<evidence type="ECO:0000313" key="2">
    <source>
        <dbReference type="EMBL" id="KAI1691047.1"/>
    </source>
</evidence>
<feature type="region of interest" description="Disordered" evidence="1">
    <location>
        <begin position="235"/>
        <end position="311"/>
    </location>
</feature>
<dbReference type="SUPFAM" id="SSF55874">
    <property type="entry name" value="ATPase domain of HSP90 chaperone/DNA topoisomerase II/histidine kinase"/>
    <property type="match status" value="1"/>
</dbReference>
<dbReference type="AlphaFoldDB" id="A0AAD4MES7"/>
<sequence length="365" mass="39255">MTNWVTWCRRTANWAKCCVHSARAWCSAKLLLDTMVQNTPVAMLLIAAGGDGISRVVFSNLAARKLLHSGWKLEGQRMEDVLEQLPVELRDAIGRGGDSLFAVKSEKRRGRGRRRGRRTGLSPVAARVPAQRPPARSVAGAPAHRRTAPAGSTDLEEGDPGDQPRTQQLAGADRLAGALRWRVGQARTLRPAAGDLHHHRRPGPPPRRLHPRLRAFRQAAAAAAADRALGAVPVQPVPADSVHDGACTRRGTEQPDRHRPVRPGPAQPAEECTRSLRRSRSAQRRRADAADPAAAVAAARRAGPGQGHERASAAECADAVLFDQAQRHRAGLALTREIVEAHGGRVSLQNRTEGGLCVSILLPVG</sequence>
<dbReference type="Proteomes" id="UP001201812">
    <property type="component" value="Unassembled WGS sequence"/>
</dbReference>
<proteinExistence type="predicted"/>
<comment type="caution">
    <text evidence="2">The sequence shown here is derived from an EMBL/GenBank/DDBJ whole genome shotgun (WGS) entry which is preliminary data.</text>
</comment>
<feature type="region of interest" description="Disordered" evidence="1">
    <location>
        <begin position="189"/>
        <end position="210"/>
    </location>
</feature>
<feature type="compositionally biased region" description="Low complexity" evidence="1">
    <location>
        <begin position="290"/>
        <end position="302"/>
    </location>
</feature>
<organism evidence="2 3">
    <name type="scientific">Ditylenchus destructor</name>
    <dbReference type="NCBI Taxonomy" id="166010"/>
    <lineage>
        <taxon>Eukaryota</taxon>
        <taxon>Metazoa</taxon>
        <taxon>Ecdysozoa</taxon>
        <taxon>Nematoda</taxon>
        <taxon>Chromadorea</taxon>
        <taxon>Rhabditida</taxon>
        <taxon>Tylenchina</taxon>
        <taxon>Tylenchomorpha</taxon>
        <taxon>Sphaerularioidea</taxon>
        <taxon>Anguinidae</taxon>
        <taxon>Anguininae</taxon>
        <taxon>Ditylenchus</taxon>
    </lineage>
</organism>
<protein>
    <submittedName>
        <fullName evidence="2">Uncharacterized protein</fullName>
    </submittedName>
</protein>
<feature type="compositionally biased region" description="Basic residues" evidence="1">
    <location>
        <begin position="106"/>
        <end position="118"/>
    </location>
</feature>
<feature type="compositionally biased region" description="Basic and acidic residues" evidence="1">
    <location>
        <begin position="241"/>
        <end position="258"/>
    </location>
</feature>
<gene>
    <name evidence="2" type="ORF">DdX_22137</name>
</gene>
<feature type="compositionally biased region" description="Low complexity" evidence="1">
    <location>
        <begin position="122"/>
        <end position="139"/>
    </location>
</feature>
<dbReference type="InterPro" id="IPR036890">
    <property type="entry name" value="HATPase_C_sf"/>
</dbReference>
<dbReference type="EMBL" id="JAKKPZ010001011">
    <property type="protein sequence ID" value="KAI1691047.1"/>
    <property type="molecule type" value="Genomic_DNA"/>
</dbReference>
<evidence type="ECO:0000313" key="3">
    <source>
        <dbReference type="Proteomes" id="UP001201812"/>
    </source>
</evidence>
<accession>A0AAD4MES7</accession>
<name>A0AAD4MES7_9BILA</name>
<dbReference type="Gene3D" id="3.30.565.10">
    <property type="entry name" value="Histidine kinase-like ATPase, C-terminal domain"/>
    <property type="match status" value="1"/>
</dbReference>
<reference evidence="2" key="1">
    <citation type="submission" date="2022-01" db="EMBL/GenBank/DDBJ databases">
        <title>Genome Sequence Resource for Two Populations of Ditylenchus destructor, the Migratory Endoparasitic Phytonematode.</title>
        <authorList>
            <person name="Zhang H."/>
            <person name="Lin R."/>
            <person name="Xie B."/>
        </authorList>
    </citation>
    <scope>NUCLEOTIDE SEQUENCE</scope>
    <source>
        <strain evidence="2">BazhouSP</strain>
    </source>
</reference>
<evidence type="ECO:0000256" key="1">
    <source>
        <dbReference type="SAM" id="MobiDB-lite"/>
    </source>
</evidence>
<feature type="compositionally biased region" description="Basic residues" evidence="1">
    <location>
        <begin position="275"/>
        <end position="284"/>
    </location>
</feature>
<feature type="compositionally biased region" description="Basic residues" evidence="1">
    <location>
        <begin position="197"/>
        <end position="210"/>
    </location>
</feature>
<keyword evidence="3" id="KW-1185">Reference proteome</keyword>
<feature type="region of interest" description="Disordered" evidence="1">
    <location>
        <begin position="102"/>
        <end position="167"/>
    </location>
</feature>